<dbReference type="PANTHER" id="PTHR12001:SF86">
    <property type="entry name" value="GERANYLGERANYL DIPHOSPHATE SYNTHASE"/>
    <property type="match status" value="1"/>
</dbReference>
<proteinExistence type="inferred from homology"/>
<dbReference type="RefSeq" id="WP_283203152.1">
    <property type="nucleotide sequence ID" value="NZ_JASGCB010000006.1"/>
</dbReference>
<evidence type="ECO:0000313" key="5">
    <source>
        <dbReference type="Proteomes" id="UP001529245"/>
    </source>
</evidence>
<dbReference type="SFLD" id="SFLDG01017">
    <property type="entry name" value="Polyprenyl_Transferase_Like"/>
    <property type="match status" value="1"/>
</dbReference>
<evidence type="ECO:0000313" key="4">
    <source>
        <dbReference type="EMBL" id="MDI9259600.1"/>
    </source>
</evidence>
<dbReference type="CDD" id="cd00685">
    <property type="entry name" value="Trans_IPPS_HT"/>
    <property type="match status" value="1"/>
</dbReference>
<keyword evidence="1" id="KW-0479">Metal-binding</keyword>
<dbReference type="SFLD" id="SFLDS00005">
    <property type="entry name" value="Isoprenoid_Synthase_Type_I"/>
    <property type="match status" value="1"/>
</dbReference>
<evidence type="ECO:0000256" key="1">
    <source>
        <dbReference type="ARBA" id="ARBA00022723"/>
    </source>
</evidence>
<dbReference type="Pfam" id="PF00348">
    <property type="entry name" value="polyprenyl_synt"/>
    <property type="match status" value="1"/>
</dbReference>
<keyword evidence="2" id="KW-0460">Magnesium</keyword>
<gene>
    <name evidence="4" type="ORF">QID03_05310</name>
</gene>
<dbReference type="PROSITE" id="PS00444">
    <property type="entry name" value="POLYPRENYL_SYNTHASE_2"/>
    <property type="match status" value="1"/>
</dbReference>
<evidence type="ECO:0000256" key="2">
    <source>
        <dbReference type="ARBA" id="ARBA00022842"/>
    </source>
</evidence>
<evidence type="ECO:0000256" key="3">
    <source>
        <dbReference type="RuleBase" id="RU004466"/>
    </source>
</evidence>
<keyword evidence="3" id="KW-0808">Transferase</keyword>
<sequence length="338" mass="37483">MLMTTTAQQMLAAIEEQLGQAAAALASLQGDMGDMIRYHLGIHVAPAARPIGHSKRIRPLLLLTAHAALGGDWRAALPAAVTIEYVHGFSLIHDDIEDQSPLRRGRASLWAVWGVDRALNAGDALFALAFRTLADLAHHFEPRAVIDTYQAVTNACVALAAGQELDLAFEHVENVSIDQYLAMAELKTGALFSAALEVAGILAGHSPEVRDDLRAAGRKLGVLFQILDDFHDLFGSPEELGKPTAQDALRRKKTLPVVLGLHRDREFAEMWHRLRDDHQGVLPHLRARLLSDSILREAIAIEERFRAELRSCMERAPFLEAWRPEMLATIHRLVERQR</sequence>
<name>A0ABT6XWX7_ALISE</name>
<protein>
    <submittedName>
        <fullName evidence="4">Polyprenyl synthetase family protein</fullName>
    </submittedName>
</protein>
<comment type="caution">
    <text evidence="4">The sequence shown here is derived from an EMBL/GenBank/DDBJ whole genome shotgun (WGS) entry which is preliminary data.</text>
</comment>
<comment type="similarity">
    <text evidence="3">Belongs to the FPP/GGPP synthase family.</text>
</comment>
<accession>A0ABT6XWX7</accession>
<dbReference type="InterPro" id="IPR000092">
    <property type="entry name" value="Polyprenyl_synt"/>
</dbReference>
<keyword evidence="5" id="KW-1185">Reference proteome</keyword>
<dbReference type="EMBL" id="JASGCB010000006">
    <property type="protein sequence ID" value="MDI9259600.1"/>
    <property type="molecule type" value="Genomic_DNA"/>
</dbReference>
<dbReference type="InterPro" id="IPR033749">
    <property type="entry name" value="Polyprenyl_synt_CS"/>
</dbReference>
<dbReference type="Proteomes" id="UP001529245">
    <property type="component" value="Unassembled WGS sequence"/>
</dbReference>
<dbReference type="PROSITE" id="PS00723">
    <property type="entry name" value="POLYPRENYL_SYNTHASE_1"/>
    <property type="match status" value="1"/>
</dbReference>
<dbReference type="InterPro" id="IPR008949">
    <property type="entry name" value="Isoprenoid_synthase_dom_sf"/>
</dbReference>
<dbReference type="Gene3D" id="1.10.600.10">
    <property type="entry name" value="Farnesyl Diphosphate Synthase"/>
    <property type="match status" value="1"/>
</dbReference>
<dbReference type="SUPFAM" id="SSF48576">
    <property type="entry name" value="Terpenoid synthases"/>
    <property type="match status" value="1"/>
</dbReference>
<reference evidence="4 5" key="1">
    <citation type="submission" date="2023-04" db="EMBL/GenBank/DDBJ databases">
        <title>A. sendaiensis sub sp. chiapanensis a novel subspecie with specific adaptation in bacterial cell wall isolated from an active volcano.</title>
        <authorList>
            <person name="Alvarez Gutierrez P.E."/>
            <person name="Ortiz Cortes L.Y."/>
        </authorList>
    </citation>
    <scope>NUCLEOTIDE SEQUENCE [LARGE SCALE GENOMIC DNA]</scope>
    <source>
        <strain evidence="4 5">PA2</strain>
    </source>
</reference>
<organism evidence="4 5">
    <name type="scientific">Alicyclobacillus sendaiensis PA2</name>
    <dbReference type="NCBI Taxonomy" id="3029425"/>
    <lineage>
        <taxon>Bacteria</taxon>
        <taxon>Bacillati</taxon>
        <taxon>Bacillota</taxon>
        <taxon>Bacilli</taxon>
        <taxon>Bacillales</taxon>
        <taxon>Alicyclobacillaceae</taxon>
        <taxon>Alicyclobacillus</taxon>
    </lineage>
</organism>
<dbReference type="PANTHER" id="PTHR12001">
    <property type="entry name" value="GERANYLGERANYL PYROPHOSPHATE SYNTHASE"/>
    <property type="match status" value="1"/>
</dbReference>